<dbReference type="SUPFAM" id="SSF53335">
    <property type="entry name" value="S-adenosyl-L-methionine-dependent methyltransferases"/>
    <property type="match status" value="1"/>
</dbReference>
<keyword evidence="3" id="KW-0808">Transferase</keyword>
<dbReference type="GO" id="GO:0032259">
    <property type="term" value="P:methylation"/>
    <property type="evidence" value="ECO:0007669"/>
    <property type="project" value="UniProtKB-KW"/>
</dbReference>
<dbReference type="Proteomes" id="UP000595140">
    <property type="component" value="Unassembled WGS sequence"/>
</dbReference>
<dbReference type="InterPro" id="IPR029063">
    <property type="entry name" value="SAM-dependent_MTases_sf"/>
</dbReference>
<dbReference type="GO" id="GO:0008168">
    <property type="term" value="F:methyltransferase activity"/>
    <property type="evidence" value="ECO:0007669"/>
    <property type="project" value="UniProtKB-KW"/>
</dbReference>
<dbReference type="EMBL" id="OOIL02000416">
    <property type="protein sequence ID" value="VFQ64682.1"/>
    <property type="molecule type" value="Genomic_DNA"/>
</dbReference>
<reference evidence="6 7" key="1">
    <citation type="submission" date="2018-04" db="EMBL/GenBank/DDBJ databases">
        <authorList>
            <person name="Vogel A."/>
        </authorList>
    </citation>
    <scope>NUCLEOTIDE SEQUENCE [LARGE SCALE GENOMIC DNA]</scope>
</reference>
<dbReference type="InterPro" id="IPR042086">
    <property type="entry name" value="MeTrfase_capping"/>
</dbReference>
<dbReference type="PANTHER" id="PTHR31009">
    <property type="entry name" value="S-ADENOSYL-L-METHIONINE:CARBOXYL METHYLTRANSFERASE FAMILY PROTEIN"/>
    <property type="match status" value="1"/>
</dbReference>
<name>A0A484KRK4_9ASTE</name>
<evidence type="ECO:0000256" key="2">
    <source>
        <dbReference type="ARBA" id="ARBA00022603"/>
    </source>
</evidence>
<organism evidence="6 7">
    <name type="scientific">Cuscuta campestris</name>
    <dbReference type="NCBI Taxonomy" id="132261"/>
    <lineage>
        <taxon>Eukaryota</taxon>
        <taxon>Viridiplantae</taxon>
        <taxon>Streptophyta</taxon>
        <taxon>Embryophyta</taxon>
        <taxon>Tracheophyta</taxon>
        <taxon>Spermatophyta</taxon>
        <taxon>Magnoliopsida</taxon>
        <taxon>eudicotyledons</taxon>
        <taxon>Gunneridae</taxon>
        <taxon>Pentapetalae</taxon>
        <taxon>asterids</taxon>
        <taxon>lamiids</taxon>
        <taxon>Solanales</taxon>
        <taxon>Convolvulaceae</taxon>
        <taxon>Cuscuteae</taxon>
        <taxon>Cuscuta</taxon>
        <taxon>Cuscuta subgen. Grammica</taxon>
        <taxon>Cuscuta sect. Cleistogrammica</taxon>
    </lineage>
</organism>
<dbReference type="AlphaFoldDB" id="A0A484KRK4"/>
<keyword evidence="2" id="KW-0489">Methyltransferase</keyword>
<comment type="similarity">
    <text evidence="1">Belongs to the methyltransferase superfamily. Type-7 methyltransferase family.</text>
</comment>
<dbReference type="InterPro" id="IPR005299">
    <property type="entry name" value="MeTrfase_7"/>
</dbReference>
<evidence type="ECO:0000256" key="5">
    <source>
        <dbReference type="ARBA" id="ARBA00022842"/>
    </source>
</evidence>
<evidence type="ECO:0000313" key="6">
    <source>
        <dbReference type="EMBL" id="VFQ64682.1"/>
    </source>
</evidence>
<accession>A0A484KRK4</accession>
<dbReference type="Gene3D" id="1.10.1200.270">
    <property type="entry name" value="Methyltransferase, alpha-helical capping domain"/>
    <property type="match status" value="1"/>
</dbReference>
<keyword evidence="4" id="KW-0479">Metal-binding</keyword>
<protein>
    <submittedName>
        <fullName evidence="6">Uncharacterized protein</fullName>
    </submittedName>
</protein>
<evidence type="ECO:0000313" key="7">
    <source>
        <dbReference type="Proteomes" id="UP000595140"/>
    </source>
</evidence>
<keyword evidence="7" id="KW-1185">Reference proteome</keyword>
<dbReference type="GO" id="GO:0046872">
    <property type="term" value="F:metal ion binding"/>
    <property type="evidence" value="ECO:0007669"/>
    <property type="project" value="UniProtKB-KW"/>
</dbReference>
<sequence length="152" mass="17613">MVLTIAGRKSEDPRSRECYHLYELLGLALSDLVDQGLIEEEKLNTFNIPYYTPSPREVKHIVENEGSFSINSLEVAYVHWDPSEFVDENKLEEEGYNVFKCFRAVSEPLVLTHFGEGVIEKIEHQCRKKVLESFFKGNIRLYNVVVIVTKKM</sequence>
<gene>
    <name evidence="6" type="ORF">CCAM_LOCUS6458</name>
</gene>
<evidence type="ECO:0000256" key="3">
    <source>
        <dbReference type="ARBA" id="ARBA00022679"/>
    </source>
</evidence>
<evidence type="ECO:0000256" key="1">
    <source>
        <dbReference type="ARBA" id="ARBA00007967"/>
    </source>
</evidence>
<evidence type="ECO:0000256" key="4">
    <source>
        <dbReference type="ARBA" id="ARBA00022723"/>
    </source>
</evidence>
<keyword evidence="5" id="KW-0460">Magnesium</keyword>
<dbReference type="OrthoDB" id="1286149at2759"/>
<proteinExistence type="inferred from homology"/>
<dbReference type="Pfam" id="PF03492">
    <property type="entry name" value="Methyltransf_7"/>
    <property type="match status" value="1"/>
</dbReference>